<dbReference type="AlphaFoldDB" id="A0A327VYB8"/>
<gene>
    <name evidence="1" type="ORF">CLV59_104184</name>
</gene>
<evidence type="ECO:0000313" key="2">
    <source>
        <dbReference type="Proteomes" id="UP000249819"/>
    </source>
</evidence>
<protein>
    <submittedName>
        <fullName evidence="1">Uncharacterized protein</fullName>
    </submittedName>
</protein>
<accession>A0A327VYB8</accession>
<organism evidence="1 2">
    <name type="scientific">Chitinophaga dinghuensis</name>
    <dbReference type="NCBI Taxonomy" id="1539050"/>
    <lineage>
        <taxon>Bacteria</taxon>
        <taxon>Pseudomonadati</taxon>
        <taxon>Bacteroidota</taxon>
        <taxon>Chitinophagia</taxon>
        <taxon>Chitinophagales</taxon>
        <taxon>Chitinophagaceae</taxon>
        <taxon>Chitinophaga</taxon>
    </lineage>
</organism>
<dbReference type="Proteomes" id="UP000249819">
    <property type="component" value="Unassembled WGS sequence"/>
</dbReference>
<dbReference type="RefSeq" id="WP_111592518.1">
    <property type="nucleotide sequence ID" value="NZ_QLMA01000004.1"/>
</dbReference>
<dbReference type="EMBL" id="QLMA01000004">
    <property type="protein sequence ID" value="RAJ81959.1"/>
    <property type="molecule type" value="Genomic_DNA"/>
</dbReference>
<evidence type="ECO:0000313" key="1">
    <source>
        <dbReference type="EMBL" id="RAJ81959.1"/>
    </source>
</evidence>
<reference evidence="1 2" key="1">
    <citation type="submission" date="2018-06" db="EMBL/GenBank/DDBJ databases">
        <title>Genomic Encyclopedia of Archaeal and Bacterial Type Strains, Phase II (KMG-II): from individual species to whole genera.</title>
        <authorList>
            <person name="Goeker M."/>
        </authorList>
    </citation>
    <scope>NUCLEOTIDE SEQUENCE [LARGE SCALE GENOMIC DNA]</scope>
    <source>
        <strain evidence="1 2">DSM 29821</strain>
    </source>
</reference>
<name>A0A327VYB8_9BACT</name>
<keyword evidence="2" id="KW-1185">Reference proteome</keyword>
<comment type="caution">
    <text evidence="1">The sequence shown here is derived from an EMBL/GenBank/DDBJ whole genome shotgun (WGS) entry which is preliminary data.</text>
</comment>
<sequence length="88" mass="9890">MELRNSGWNFPTAYCTGPLGRDNLLFLLFGHDNRDTTWNCATQDGIVQRPIVTARQAGITYYSSYLDTTTGIQHGIARLRMELPNGLL</sequence>
<proteinExistence type="predicted"/>